<accession>A0A444JAV6</accession>
<reference evidence="7 8" key="1">
    <citation type="submission" date="2017-01" db="EMBL/GenBank/DDBJ databases">
        <title>The cable genome- insights into the physiology and evolution of filamentous bacteria capable of sulfide oxidation via long distance electron transfer.</title>
        <authorList>
            <person name="Schreiber L."/>
            <person name="Bjerg J.T."/>
            <person name="Boggild A."/>
            <person name="Van De Vossenberg J."/>
            <person name="Meysman F."/>
            <person name="Nielsen L.P."/>
            <person name="Schramm A."/>
            <person name="Kjeldsen K.U."/>
        </authorList>
    </citation>
    <scope>NUCLEOTIDE SEQUENCE [LARGE SCALE GENOMIC DNA]</scope>
    <source>
        <strain evidence="7">A5</strain>
    </source>
</reference>
<evidence type="ECO:0000313" key="8">
    <source>
        <dbReference type="Proteomes" id="UP000288892"/>
    </source>
</evidence>
<keyword evidence="4 6" id="KW-1133">Transmembrane helix</keyword>
<protein>
    <submittedName>
        <fullName evidence="7">Protein-S-isoprenylcysteine O-methyltransferase Ste14</fullName>
    </submittedName>
</protein>
<gene>
    <name evidence="7" type="ORF">VU01_13622</name>
</gene>
<dbReference type="EMBL" id="MTKS01000362">
    <property type="protein sequence ID" value="RWX50218.1"/>
    <property type="molecule type" value="Genomic_DNA"/>
</dbReference>
<keyword evidence="5 6" id="KW-0472">Membrane</keyword>
<dbReference type="GO" id="GO:0032259">
    <property type="term" value="P:methylation"/>
    <property type="evidence" value="ECO:0007669"/>
    <property type="project" value="UniProtKB-KW"/>
</dbReference>
<evidence type="ECO:0000256" key="5">
    <source>
        <dbReference type="ARBA" id="ARBA00023136"/>
    </source>
</evidence>
<feature type="transmembrane region" description="Helical" evidence="6">
    <location>
        <begin position="20"/>
        <end position="40"/>
    </location>
</feature>
<name>A0A444JAV6_9BACT</name>
<dbReference type="PANTHER" id="PTHR31040">
    <property type="entry name" value="NURIM"/>
    <property type="match status" value="1"/>
</dbReference>
<keyword evidence="8" id="KW-1185">Reference proteome</keyword>
<evidence type="ECO:0000256" key="6">
    <source>
        <dbReference type="SAM" id="Phobius"/>
    </source>
</evidence>
<keyword evidence="7" id="KW-0489">Methyltransferase</keyword>
<evidence type="ECO:0000313" key="7">
    <source>
        <dbReference type="EMBL" id="RWX50218.1"/>
    </source>
</evidence>
<evidence type="ECO:0000256" key="3">
    <source>
        <dbReference type="ARBA" id="ARBA00022692"/>
    </source>
</evidence>
<dbReference type="GO" id="GO:0016020">
    <property type="term" value="C:membrane"/>
    <property type="evidence" value="ECO:0007669"/>
    <property type="project" value="UniProtKB-SubCell"/>
</dbReference>
<keyword evidence="3 6" id="KW-0812">Transmembrane</keyword>
<proteinExistence type="inferred from homology"/>
<organism evidence="7 8">
    <name type="scientific">Candidatus Electrothrix marina</name>
    <dbReference type="NCBI Taxonomy" id="1859130"/>
    <lineage>
        <taxon>Bacteria</taxon>
        <taxon>Pseudomonadati</taxon>
        <taxon>Thermodesulfobacteriota</taxon>
        <taxon>Desulfobulbia</taxon>
        <taxon>Desulfobulbales</taxon>
        <taxon>Desulfobulbaceae</taxon>
        <taxon>Candidatus Electrothrix</taxon>
    </lineage>
</organism>
<comment type="caution">
    <text evidence="7">The sequence shown here is derived from an EMBL/GenBank/DDBJ whole genome shotgun (WGS) entry which is preliminary data.</text>
</comment>
<feature type="transmembrane region" description="Helical" evidence="6">
    <location>
        <begin position="61"/>
        <end position="79"/>
    </location>
</feature>
<dbReference type="Proteomes" id="UP000288892">
    <property type="component" value="Unassembled WGS sequence"/>
</dbReference>
<keyword evidence="7" id="KW-0808">Transferase</keyword>
<dbReference type="GO" id="GO:0008168">
    <property type="term" value="F:methyltransferase activity"/>
    <property type="evidence" value="ECO:0007669"/>
    <property type="project" value="UniProtKB-KW"/>
</dbReference>
<comment type="subcellular location">
    <subcellularLocation>
        <location evidence="1">Membrane</location>
        <topology evidence="1">Multi-pass membrane protein</topology>
    </subcellularLocation>
</comment>
<sequence length="222" mass="25586">MERNYGSGDKIGSDQIEEPVDIILVSFGWLLWCALHSLLITGRLNELVKEKGGLLQGVYRLIYSLFSALSLLPLLWYQYSLPREVIFSWSGWLRLPQGLLLIYAVAMLYGGKKVYDVDYLVGIRQWRNYRRGKENPALPFTCQGALAYVRHPWYSSGLPILWTVGPITDANLPTRIILTLYLIIGTLLEERKLVKELGKPYLRYQKQVPMLVPWRGRVRVSD</sequence>
<dbReference type="Gene3D" id="1.20.120.1630">
    <property type="match status" value="1"/>
</dbReference>
<comment type="similarity">
    <text evidence="2">Belongs to the nurim family.</text>
</comment>
<dbReference type="InterPro" id="IPR033580">
    <property type="entry name" value="Nurim-like"/>
</dbReference>
<dbReference type="AlphaFoldDB" id="A0A444JAV6"/>
<dbReference type="PANTHER" id="PTHR31040:SF1">
    <property type="entry name" value="NURIM"/>
    <property type="match status" value="1"/>
</dbReference>
<feature type="transmembrane region" description="Helical" evidence="6">
    <location>
        <begin position="91"/>
        <end position="110"/>
    </location>
</feature>
<evidence type="ECO:0000256" key="1">
    <source>
        <dbReference type="ARBA" id="ARBA00004141"/>
    </source>
</evidence>
<evidence type="ECO:0000256" key="4">
    <source>
        <dbReference type="ARBA" id="ARBA00022989"/>
    </source>
</evidence>
<evidence type="ECO:0000256" key="2">
    <source>
        <dbReference type="ARBA" id="ARBA00010631"/>
    </source>
</evidence>